<evidence type="ECO:0000256" key="2">
    <source>
        <dbReference type="ARBA" id="ARBA00007922"/>
    </source>
</evidence>
<evidence type="ECO:0000256" key="7">
    <source>
        <dbReference type="ARBA" id="ARBA00023254"/>
    </source>
</evidence>
<dbReference type="PANTHER" id="PTHR15938">
    <property type="entry name" value="TBP-1 INTERACTING PROTEIN"/>
    <property type="match status" value="1"/>
</dbReference>
<dbReference type="Gene3D" id="1.10.10.10">
    <property type="entry name" value="Winged helix-like DNA-binding domain superfamily/Winged helix DNA-binding domain"/>
    <property type="match status" value="1"/>
</dbReference>
<dbReference type="InterPro" id="IPR036388">
    <property type="entry name" value="WH-like_DNA-bd_sf"/>
</dbReference>
<evidence type="ECO:0000256" key="1">
    <source>
        <dbReference type="ARBA" id="ARBA00004123"/>
    </source>
</evidence>
<comment type="subcellular location">
    <subcellularLocation>
        <location evidence="1">Nucleus</location>
    </subcellularLocation>
</comment>
<reference evidence="8" key="1">
    <citation type="submission" date="2022-03" db="EMBL/GenBank/DDBJ databases">
        <authorList>
            <person name="Martin C."/>
        </authorList>
    </citation>
    <scope>NUCLEOTIDE SEQUENCE</scope>
</reference>
<keyword evidence="6" id="KW-0539">Nucleus</keyword>
<dbReference type="Proteomes" id="UP000749559">
    <property type="component" value="Unassembled WGS sequence"/>
</dbReference>
<name>A0A8J1UJ10_OWEFU</name>
<evidence type="ECO:0000256" key="5">
    <source>
        <dbReference type="ARBA" id="ARBA00023172"/>
    </source>
</evidence>
<dbReference type="AlphaFoldDB" id="A0A8J1UJ10"/>
<evidence type="ECO:0000313" key="9">
    <source>
        <dbReference type="Proteomes" id="UP000749559"/>
    </source>
</evidence>
<keyword evidence="9" id="KW-1185">Reference proteome</keyword>
<organism evidence="8 9">
    <name type="scientific">Owenia fusiformis</name>
    <name type="common">Polychaete worm</name>
    <dbReference type="NCBI Taxonomy" id="6347"/>
    <lineage>
        <taxon>Eukaryota</taxon>
        <taxon>Metazoa</taxon>
        <taxon>Spiralia</taxon>
        <taxon>Lophotrochozoa</taxon>
        <taxon>Annelida</taxon>
        <taxon>Polychaeta</taxon>
        <taxon>Sedentaria</taxon>
        <taxon>Canalipalpata</taxon>
        <taxon>Sabellida</taxon>
        <taxon>Oweniida</taxon>
        <taxon>Oweniidae</taxon>
        <taxon>Owenia</taxon>
    </lineage>
</organism>
<sequence>MSKAQEKNAEEGILQYLTKQNRPYSAIDVYNNLHKVYGKTVVVKVLESLAQEGKIREKLNGKQKAYVVDQSQFPDVPESEMKFMEKKITDLSEKLKTAQANLRQHQTELKGLTSSMSTEEARIQLGVINNQCNACKAKIAAFEAGGKRVTPEEREKVMKMREKYVSAWKKRRRMANDILDTILESYPKPKKALYEDVGIETDEEYNVKIPSK</sequence>
<dbReference type="GO" id="GO:0120230">
    <property type="term" value="F:recombinase activator activity"/>
    <property type="evidence" value="ECO:0007669"/>
    <property type="project" value="TreeGrafter"/>
</dbReference>
<keyword evidence="4" id="KW-0175">Coiled coil</keyword>
<dbReference type="GO" id="GO:0120231">
    <property type="term" value="C:DNA recombinase auxiliary factor complex"/>
    <property type="evidence" value="ECO:0007669"/>
    <property type="project" value="TreeGrafter"/>
</dbReference>
<dbReference type="OrthoDB" id="272266at2759"/>
<dbReference type="GO" id="GO:0010774">
    <property type="term" value="P:meiotic strand invasion involved in reciprocal meiotic recombination"/>
    <property type="evidence" value="ECO:0007669"/>
    <property type="project" value="TreeGrafter"/>
</dbReference>
<dbReference type="PANTHER" id="PTHR15938:SF0">
    <property type="entry name" value="HOMOLOGOUS-PAIRING PROTEIN 2 HOMOLOG"/>
    <property type="match status" value="1"/>
</dbReference>
<dbReference type="InterPro" id="IPR010776">
    <property type="entry name" value="Hop2_WH_dom"/>
</dbReference>
<dbReference type="GO" id="GO:0007129">
    <property type="term" value="P:homologous chromosome pairing at meiosis"/>
    <property type="evidence" value="ECO:0007669"/>
    <property type="project" value="TreeGrafter"/>
</dbReference>
<keyword evidence="7" id="KW-0469">Meiosis</keyword>
<protein>
    <recommendedName>
        <fullName evidence="3">Homologous-pairing protein 2 homolog</fullName>
    </recommendedName>
</protein>
<evidence type="ECO:0000256" key="4">
    <source>
        <dbReference type="ARBA" id="ARBA00023054"/>
    </source>
</evidence>
<gene>
    <name evidence="8" type="ORF">OFUS_LOCUS14491</name>
</gene>
<dbReference type="GO" id="GO:0000709">
    <property type="term" value="P:meiotic joint molecule formation"/>
    <property type="evidence" value="ECO:0007669"/>
    <property type="project" value="TreeGrafter"/>
</dbReference>
<comment type="similarity">
    <text evidence="2">Belongs to the HOP2 family.</text>
</comment>
<proteinExistence type="inferred from homology"/>
<comment type="caution">
    <text evidence="8">The sequence shown here is derived from an EMBL/GenBank/DDBJ whole genome shotgun (WGS) entry which is preliminary data.</text>
</comment>
<dbReference type="EMBL" id="CAIIXF020000007">
    <property type="protein sequence ID" value="CAH1789071.1"/>
    <property type="molecule type" value="Genomic_DNA"/>
</dbReference>
<keyword evidence="5" id="KW-0233">DNA recombination</keyword>
<dbReference type="Pfam" id="PF07106">
    <property type="entry name" value="WHD_TBPIP"/>
    <property type="match status" value="1"/>
</dbReference>
<dbReference type="GO" id="GO:0003690">
    <property type="term" value="F:double-stranded DNA binding"/>
    <property type="evidence" value="ECO:0007669"/>
    <property type="project" value="TreeGrafter"/>
</dbReference>
<dbReference type="InterPro" id="IPR040661">
    <property type="entry name" value="LZ3wCH"/>
</dbReference>
<dbReference type="Pfam" id="PF18517">
    <property type="entry name" value="LZ3wCH"/>
    <property type="match status" value="1"/>
</dbReference>
<evidence type="ECO:0000256" key="3">
    <source>
        <dbReference type="ARBA" id="ARBA00016093"/>
    </source>
</evidence>
<dbReference type="GO" id="GO:0000794">
    <property type="term" value="C:condensed nuclear chromosome"/>
    <property type="evidence" value="ECO:0007669"/>
    <property type="project" value="TreeGrafter"/>
</dbReference>
<evidence type="ECO:0000256" key="6">
    <source>
        <dbReference type="ARBA" id="ARBA00023242"/>
    </source>
</evidence>
<evidence type="ECO:0000313" key="8">
    <source>
        <dbReference type="EMBL" id="CAH1789071.1"/>
    </source>
</evidence>
<accession>A0A8J1UJ10</accession>